<accession>A0AAN5CJK1</accession>
<name>A0AAN5CJK1_9BILA</name>
<reference evidence="2" key="1">
    <citation type="submission" date="2022-10" db="EMBL/GenBank/DDBJ databases">
        <title>Genome assembly of Pristionchus species.</title>
        <authorList>
            <person name="Yoshida K."/>
            <person name="Sommer R.J."/>
        </authorList>
    </citation>
    <scope>NUCLEOTIDE SEQUENCE [LARGE SCALE GENOMIC DNA]</scope>
    <source>
        <strain evidence="2">RS5460</strain>
    </source>
</reference>
<feature type="non-terminal residue" evidence="1">
    <location>
        <position position="86"/>
    </location>
</feature>
<evidence type="ECO:0000313" key="2">
    <source>
        <dbReference type="Proteomes" id="UP001328107"/>
    </source>
</evidence>
<evidence type="ECO:0000313" key="1">
    <source>
        <dbReference type="EMBL" id="GMR45544.1"/>
    </source>
</evidence>
<gene>
    <name evidence="1" type="ORF">PMAYCL1PPCAC_15739</name>
</gene>
<keyword evidence="2" id="KW-1185">Reference proteome</keyword>
<dbReference type="Proteomes" id="UP001328107">
    <property type="component" value="Unassembled WGS sequence"/>
</dbReference>
<proteinExistence type="predicted"/>
<comment type="caution">
    <text evidence="1">The sequence shown here is derived from an EMBL/GenBank/DDBJ whole genome shotgun (WGS) entry which is preliminary data.</text>
</comment>
<dbReference type="EMBL" id="BTRK01000004">
    <property type="protein sequence ID" value="GMR45544.1"/>
    <property type="molecule type" value="Genomic_DNA"/>
</dbReference>
<sequence length="86" mass="9132">GQSGNAPERLQSGYVPFWVDVEGNITDGLTALARQGATRVISIDLTRRRDDVAKAFGDEILKRITGPPLYCDSPTCLEVAAGGQGV</sequence>
<feature type="non-terminal residue" evidence="1">
    <location>
        <position position="1"/>
    </location>
</feature>
<dbReference type="AlphaFoldDB" id="A0AAN5CJK1"/>
<protein>
    <submittedName>
        <fullName evidence="1">Uncharacterized protein</fullName>
    </submittedName>
</protein>
<organism evidence="1 2">
    <name type="scientific">Pristionchus mayeri</name>
    <dbReference type="NCBI Taxonomy" id="1317129"/>
    <lineage>
        <taxon>Eukaryota</taxon>
        <taxon>Metazoa</taxon>
        <taxon>Ecdysozoa</taxon>
        <taxon>Nematoda</taxon>
        <taxon>Chromadorea</taxon>
        <taxon>Rhabditida</taxon>
        <taxon>Rhabditina</taxon>
        <taxon>Diplogasteromorpha</taxon>
        <taxon>Diplogasteroidea</taxon>
        <taxon>Neodiplogasteridae</taxon>
        <taxon>Pristionchus</taxon>
    </lineage>
</organism>